<evidence type="ECO:0000313" key="3">
    <source>
        <dbReference type="Proteomes" id="UP001600943"/>
    </source>
</evidence>
<feature type="transmembrane region" description="Helical" evidence="1">
    <location>
        <begin position="7"/>
        <end position="25"/>
    </location>
</feature>
<name>A0ABQ0B9Y5_9FIRM</name>
<dbReference type="Proteomes" id="UP001600943">
    <property type="component" value="Unassembled WGS sequence"/>
</dbReference>
<gene>
    <name evidence="2" type="ORF">K040078D81_22900</name>
</gene>
<keyword evidence="1" id="KW-0472">Membrane</keyword>
<keyword evidence="3" id="KW-1185">Reference proteome</keyword>
<reference evidence="2 3" key="1">
    <citation type="submission" date="2024-04" db="EMBL/GenBank/DDBJ databases">
        <title>Defined microbial consortia suppress multidrug-resistant proinflammatory Enterobacteriaceae via ecological control.</title>
        <authorList>
            <person name="Furuichi M."/>
            <person name="Kawaguchi T."/>
            <person name="Pust M."/>
            <person name="Yasuma K."/>
            <person name="Plichta D."/>
            <person name="Hasegawa N."/>
            <person name="Ohya T."/>
            <person name="Bhattarai S."/>
            <person name="Sasajima S."/>
            <person name="Aoto Y."/>
            <person name="Tuganbaev T."/>
            <person name="Yaginuma M."/>
            <person name="Ueda M."/>
            <person name="Okahashi N."/>
            <person name="Amafuji K."/>
            <person name="Kiridooshi Y."/>
            <person name="Sugita K."/>
            <person name="Strazar M."/>
            <person name="Skelly A."/>
            <person name="Suda W."/>
            <person name="Hattori M."/>
            <person name="Nakamoto N."/>
            <person name="Caballero S."/>
            <person name="Norman J."/>
            <person name="Olle B."/>
            <person name="Tanoue T."/>
            <person name="Arita M."/>
            <person name="Bucci V."/>
            <person name="Atarashi K."/>
            <person name="Xavier R."/>
            <person name="Honda K."/>
        </authorList>
    </citation>
    <scope>NUCLEOTIDE SEQUENCE [LARGE SCALE GENOMIC DNA]</scope>
    <source>
        <strain evidence="3">k04-0078-D8-1</strain>
    </source>
</reference>
<protein>
    <recommendedName>
        <fullName evidence="4">Exosortase</fullName>
    </recommendedName>
</protein>
<organism evidence="2 3">
    <name type="scientific">Blautia hominis</name>
    <dbReference type="NCBI Taxonomy" id="2025493"/>
    <lineage>
        <taxon>Bacteria</taxon>
        <taxon>Bacillati</taxon>
        <taxon>Bacillota</taxon>
        <taxon>Clostridia</taxon>
        <taxon>Lachnospirales</taxon>
        <taxon>Lachnospiraceae</taxon>
        <taxon>Blautia</taxon>
    </lineage>
</organism>
<sequence length="110" mass="12081">MKTKKTMFACWIILGIIYNLLPAFIRDTGSGMFLLLLVLPAATLSISVFYGLRQDSILLFPCISGFLFVPAVFLYMNTSALFYVLLYGAVSFAGYGIGKCMTILAGKNNN</sequence>
<accession>A0ABQ0B9Y5</accession>
<feature type="transmembrane region" description="Helical" evidence="1">
    <location>
        <begin position="31"/>
        <end position="50"/>
    </location>
</feature>
<feature type="transmembrane region" description="Helical" evidence="1">
    <location>
        <begin position="82"/>
        <end position="105"/>
    </location>
</feature>
<dbReference type="EMBL" id="BAABYW010000001">
    <property type="protein sequence ID" value="GAA6408173.1"/>
    <property type="molecule type" value="Genomic_DNA"/>
</dbReference>
<proteinExistence type="predicted"/>
<evidence type="ECO:0000313" key="2">
    <source>
        <dbReference type="EMBL" id="GAA6408173.1"/>
    </source>
</evidence>
<comment type="caution">
    <text evidence="2">The sequence shown here is derived from an EMBL/GenBank/DDBJ whole genome shotgun (WGS) entry which is preliminary data.</text>
</comment>
<keyword evidence="1" id="KW-1133">Transmembrane helix</keyword>
<keyword evidence="1" id="KW-0812">Transmembrane</keyword>
<evidence type="ECO:0008006" key="4">
    <source>
        <dbReference type="Google" id="ProtNLM"/>
    </source>
</evidence>
<evidence type="ECO:0000256" key="1">
    <source>
        <dbReference type="SAM" id="Phobius"/>
    </source>
</evidence>
<dbReference type="RefSeq" id="WP_289072300.1">
    <property type="nucleotide sequence ID" value="NZ_BAABYW010000001.1"/>
</dbReference>
<feature type="transmembrane region" description="Helical" evidence="1">
    <location>
        <begin position="57"/>
        <end position="76"/>
    </location>
</feature>